<accession>Q7M3A5</accession>
<evidence type="ECO:0000313" key="1">
    <source>
        <dbReference type="PIR" id="S50032"/>
    </source>
</evidence>
<feature type="non-terminal residue" evidence="1">
    <location>
        <position position="1"/>
    </location>
</feature>
<dbReference type="PIR" id="S50032">
    <property type="entry name" value="S50032"/>
</dbReference>
<sequence>FVVKNGDGTACIMADFSTVERAFDIKADISKTY</sequence>
<keyword id="KW-0903">Direct protein sequencing</keyword>
<reference evidence="1" key="1">
    <citation type="journal article" date="1994" name="Biochem. J.">
        <title>Regulation of glycosylation of Lamp-1 in the bovine renal epithelial cell line NBL-1 by changes in the concentration of extracellular phosphate.</title>
        <authorList>
            <person name="Helps C.R."/>
            <person name="McGivan J.D."/>
        </authorList>
    </citation>
    <scope>PROTEIN SEQUENCE</scope>
</reference>
<dbReference type="AlphaFoldDB" id="Q7M3A5"/>
<feature type="non-terminal residue" evidence="1">
    <location>
        <position position="33"/>
    </location>
</feature>
<name>Q7M3A5_BOVIN</name>
<protein>
    <submittedName>
        <fullName evidence="1">Lysosomal-associated membrane glycoprotein 1</fullName>
    </submittedName>
</protein>
<proteinExistence type="evidence at protein level"/>
<organism evidence="1">
    <name type="scientific">Bos taurus</name>
    <name type="common">Bovine</name>
    <dbReference type="NCBI Taxonomy" id="9913"/>
    <lineage>
        <taxon>Eukaryota</taxon>
        <taxon>Metazoa</taxon>
        <taxon>Chordata</taxon>
        <taxon>Craniata</taxon>
        <taxon>Vertebrata</taxon>
        <taxon>Euteleostomi</taxon>
        <taxon>Mammalia</taxon>
        <taxon>Eutheria</taxon>
        <taxon>Laurasiatheria</taxon>
        <taxon>Artiodactyla</taxon>
        <taxon>Ruminantia</taxon>
        <taxon>Pecora</taxon>
        <taxon>Bovidae</taxon>
        <taxon>Bovinae</taxon>
        <taxon>Bos</taxon>
    </lineage>
</organism>